<dbReference type="InterPro" id="IPR003593">
    <property type="entry name" value="AAA+_ATPase"/>
</dbReference>
<keyword evidence="5" id="KW-1185">Reference proteome</keyword>
<comment type="similarity">
    <text evidence="1">Belongs to the ABC transporter superfamily.</text>
</comment>
<dbReference type="Pfam" id="PF00005">
    <property type="entry name" value="ABC_tran"/>
    <property type="match status" value="1"/>
</dbReference>
<organism evidence="4 5">
    <name type="scientific">Peptoniphilus ovalis</name>
    <dbReference type="NCBI Taxonomy" id="2841503"/>
    <lineage>
        <taxon>Bacteria</taxon>
        <taxon>Bacillati</taxon>
        <taxon>Bacillota</taxon>
        <taxon>Tissierellia</taxon>
        <taxon>Tissierellales</taxon>
        <taxon>Peptoniphilaceae</taxon>
        <taxon>Peptoniphilus</taxon>
    </lineage>
</organism>
<sequence>MKKEKAIIEVEDLTIAYDDKPVIWDNDVDFIDNSITAIIGPNGAGKSTLLKGILGLKTILSGRIEIMGRDLKDVQKEIAYIPQSSSVNWDFPTTVLDVVLMGRYIHCGWIKRPTKKDKDIAREAIKKIGLSDFESRQISQLSGGQKQRVFIARAIASDARIYFMDEPLAGVDKKTEAIIMDFLKESQQNGKTSIVVHHDLNTVEKYFDHIVILNKRIIASGTVEDAFNKENIERAFGGEINV</sequence>
<dbReference type="GO" id="GO:0005524">
    <property type="term" value="F:ATP binding"/>
    <property type="evidence" value="ECO:0007669"/>
    <property type="project" value="UniProtKB-KW"/>
</dbReference>
<evidence type="ECO:0000313" key="5">
    <source>
        <dbReference type="Proteomes" id="UP000783742"/>
    </source>
</evidence>
<dbReference type="CDD" id="cd03235">
    <property type="entry name" value="ABC_Metallic_Cations"/>
    <property type="match status" value="1"/>
</dbReference>
<accession>A0ABS6FEP3</accession>
<dbReference type="PROSITE" id="PS00211">
    <property type="entry name" value="ABC_TRANSPORTER_1"/>
    <property type="match status" value="1"/>
</dbReference>
<proteinExistence type="inferred from homology"/>
<evidence type="ECO:0000259" key="3">
    <source>
        <dbReference type="PROSITE" id="PS50893"/>
    </source>
</evidence>
<evidence type="ECO:0000256" key="2">
    <source>
        <dbReference type="ARBA" id="ARBA00022448"/>
    </source>
</evidence>
<comment type="caution">
    <text evidence="4">The sequence shown here is derived from an EMBL/GenBank/DDBJ whole genome shotgun (WGS) entry which is preliminary data.</text>
</comment>
<keyword evidence="2" id="KW-0813">Transport</keyword>
<dbReference type="PANTHER" id="PTHR42734:SF5">
    <property type="entry name" value="IRON TRANSPORT SYSTEM ATP-BINDING PROTEIN HI_0361-RELATED"/>
    <property type="match status" value="1"/>
</dbReference>
<evidence type="ECO:0000313" key="4">
    <source>
        <dbReference type="EMBL" id="MBU5668635.1"/>
    </source>
</evidence>
<keyword evidence="4" id="KW-0067">ATP-binding</keyword>
<evidence type="ECO:0000256" key="1">
    <source>
        <dbReference type="ARBA" id="ARBA00005417"/>
    </source>
</evidence>
<name>A0ABS6FEP3_9FIRM</name>
<dbReference type="Proteomes" id="UP000783742">
    <property type="component" value="Unassembled WGS sequence"/>
</dbReference>
<feature type="domain" description="ABC transporter" evidence="3">
    <location>
        <begin position="8"/>
        <end position="240"/>
    </location>
</feature>
<reference evidence="4 5" key="1">
    <citation type="submission" date="2021-06" db="EMBL/GenBank/DDBJ databases">
        <authorList>
            <person name="Sun Q."/>
            <person name="Li D."/>
        </authorList>
    </citation>
    <scope>NUCLEOTIDE SEQUENCE [LARGE SCALE GENOMIC DNA]</scope>
    <source>
        <strain evidence="4 5">MSJ-1</strain>
    </source>
</reference>
<keyword evidence="4" id="KW-0547">Nucleotide-binding</keyword>
<dbReference type="SMART" id="SM00382">
    <property type="entry name" value="AAA"/>
    <property type="match status" value="1"/>
</dbReference>
<dbReference type="InterPro" id="IPR003439">
    <property type="entry name" value="ABC_transporter-like_ATP-bd"/>
</dbReference>
<dbReference type="InterPro" id="IPR017871">
    <property type="entry name" value="ABC_transporter-like_CS"/>
</dbReference>
<dbReference type="PANTHER" id="PTHR42734">
    <property type="entry name" value="METAL TRANSPORT SYSTEM ATP-BINDING PROTEIN TM_0124-RELATED"/>
    <property type="match status" value="1"/>
</dbReference>
<protein>
    <submittedName>
        <fullName evidence="4">Metal ABC transporter ATP-binding protein</fullName>
    </submittedName>
</protein>
<dbReference type="InterPro" id="IPR050153">
    <property type="entry name" value="Metal_Ion_Import_ABC"/>
</dbReference>
<dbReference type="EMBL" id="JAHLQO010000001">
    <property type="protein sequence ID" value="MBU5668635.1"/>
    <property type="molecule type" value="Genomic_DNA"/>
</dbReference>
<gene>
    <name evidence="4" type="ORF">KQI68_02155</name>
</gene>
<dbReference type="PROSITE" id="PS50893">
    <property type="entry name" value="ABC_TRANSPORTER_2"/>
    <property type="match status" value="1"/>
</dbReference>
<dbReference type="RefSeq" id="WP_216548466.1">
    <property type="nucleotide sequence ID" value="NZ_JAHLQO010000001.1"/>
</dbReference>